<keyword evidence="1" id="KW-0863">Zinc-finger</keyword>
<evidence type="ECO:0000313" key="4">
    <source>
        <dbReference type="Proteomes" id="UP000187209"/>
    </source>
</evidence>
<dbReference type="PROSITE" id="PS50089">
    <property type="entry name" value="ZF_RING_2"/>
    <property type="match status" value="1"/>
</dbReference>
<keyword evidence="4" id="KW-1185">Reference proteome</keyword>
<dbReference type="Proteomes" id="UP000187209">
    <property type="component" value="Unassembled WGS sequence"/>
</dbReference>
<dbReference type="InterPro" id="IPR001841">
    <property type="entry name" value="Znf_RING"/>
</dbReference>
<accession>A0A1R2D436</accession>
<organism evidence="3 4">
    <name type="scientific">Stentor coeruleus</name>
    <dbReference type="NCBI Taxonomy" id="5963"/>
    <lineage>
        <taxon>Eukaryota</taxon>
        <taxon>Sar</taxon>
        <taxon>Alveolata</taxon>
        <taxon>Ciliophora</taxon>
        <taxon>Postciliodesmatophora</taxon>
        <taxon>Heterotrichea</taxon>
        <taxon>Heterotrichida</taxon>
        <taxon>Stentoridae</taxon>
        <taxon>Stentor</taxon>
    </lineage>
</organism>
<proteinExistence type="predicted"/>
<dbReference type="EMBL" id="MPUH01000005">
    <property type="protein sequence ID" value="OMJ95981.1"/>
    <property type="molecule type" value="Genomic_DNA"/>
</dbReference>
<keyword evidence="1" id="KW-0479">Metal-binding</keyword>
<gene>
    <name evidence="3" type="ORF">SteCoe_544</name>
</gene>
<name>A0A1R2D436_9CILI</name>
<comment type="caution">
    <text evidence="3">The sequence shown here is derived from an EMBL/GenBank/DDBJ whole genome shotgun (WGS) entry which is preliminary data.</text>
</comment>
<evidence type="ECO:0000313" key="3">
    <source>
        <dbReference type="EMBL" id="OMJ95981.1"/>
    </source>
</evidence>
<evidence type="ECO:0000256" key="1">
    <source>
        <dbReference type="PROSITE-ProRule" id="PRU00175"/>
    </source>
</evidence>
<evidence type="ECO:0000259" key="2">
    <source>
        <dbReference type="PROSITE" id="PS50089"/>
    </source>
</evidence>
<reference evidence="3 4" key="1">
    <citation type="submission" date="2016-11" db="EMBL/GenBank/DDBJ databases">
        <title>The macronuclear genome of Stentor coeruleus: a giant cell with tiny introns.</title>
        <authorList>
            <person name="Slabodnick M."/>
            <person name="Ruby J.G."/>
            <person name="Reiff S.B."/>
            <person name="Swart E.C."/>
            <person name="Gosai S."/>
            <person name="Prabakaran S."/>
            <person name="Witkowska E."/>
            <person name="Larue G.E."/>
            <person name="Fisher S."/>
            <person name="Freeman R.M."/>
            <person name="Gunawardena J."/>
            <person name="Chu W."/>
            <person name="Stover N.A."/>
            <person name="Gregory B.D."/>
            <person name="Nowacki M."/>
            <person name="Derisi J."/>
            <person name="Roy S.W."/>
            <person name="Marshall W.F."/>
            <person name="Sood P."/>
        </authorList>
    </citation>
    <scope>NUCLEOTIDE SEQUENCE [LARGE SCALE GENOMIC DNA]</scope>
    <source>
        <strain evidence="3">WM001</strain>
    </source>
</reference>
<dbReference type="AlphaFoldDB" id="A0A1R2D436"/>
<sequence>MATFNFQPISSNSTFLKRMKFNKVRECGSGNLGIAVSFTVCYLEHMILSQRTCFSNYQFIDKVIEKYLGDAKLPLITYVIESIRSKNADHNAFSQRLISENPLKLEIETLAKRIFNGADLESQNEDLIRPYAEMASKELNVQIAIYDDNDLIVKVSNNRFSNALVMSIYQKAEVDRYKYFILYHANYEIMSIENYNVSEECIGENYSMDEGSLFNDVMLILMETFKISAPKKHYAETIMNEFYVLKRKSKKTWPFERKLCNACKEYLVGFDKCILCKRVMHKFKFECGCKYCSECLFMMNLLEECPMCRGKLNDQDKSLLKWIKDN</sequence>
<protein>
    <recommendedName>
        <fullName evidence="2">RING-type domain-containing protein</fullName>
    </recommendedName>
</protein>
<feature type="domain" description="RING-type" evidence="2">
    <location>
        <begin position="273"/>
        <end position="309"/>
    </location>
</feature>
<dbReference type="GO" id="GO:0008270">
    <property type="term" value="F:zinc ion binding"/>
    <property type="evidence" value="ECO:0007669"/>
    <property type="project" value="UniProtKB-KW"/>
</dbReference>
<keyword evidence="1" id="KW-0862">Zinc</keyword>